<dbReference type="AlphaFoldDB" id="A0A0H4HZV3"/>
<keyword evidence="2" id="KW-1185">Reference proteome</keyword>
<protein>
    <recommendedName>
        <fullName evidence="3">DUF429 domain-containing protein</fullName>
    </recommendedName>
</protein>
<accession>A0A0H4HZV3</accession>
<reference evidence="1 2" key="1">
    <citation type="submission" date="2015-05" db="EMBL/GenBank/DDBJ databases">
        <title>Complete genome of Marinobacter psychrophilus strain 20041T isolated from sea-ice of the Canadian Basin.</title>
        <authorList>
            <person name="Song L."/>
            <person name="Ren L."/>
            <person name="Yu Y."/>
            <person name="Wang X."/>
        </authorList>
    </citation>
    <scope>NUCLEOTIDE SEQUENCE [LARGE SCALE GENOMIC DNA]</scope>
    <source>
        <strain evidence="1 2">20041</strain>
    </source>
</reference>
<dbReference type="InterPro" id="IPR008306">
    <property type="entry name" value="UCP018008"/>
</dbReference>
<gene>
    <name evidence="1" type="ORF">ABA45_07120</name>
</gene>
<dbReference type="PATRIC" id="fig|330734.3.peg.1494"/>
<proteinExistence type="predicted"/>
<dbReference type="KEGG" id="mpq:ABA45_07120"/>
<dbReference type="InterPro" id="IPR007362">
    <property type="entry name" value="DUF429"/>
</dbReference>
<organism evidence="1 2">
    <name type="scientific">Marinobacter psychrophilus</name>
    <dbReference type="NCBI Taxonomy" id="330734"/>
    <lineage>
        <taxon>Bacteria</taxon>
        <taxon>Pseudomonadati</taxon>
        <taxon>Pseudomonadota</taxon>
        <taxon>Gammaproteobacteria</taxon>
        <taxon>Pseudomonadales</taxon>
        <taxon>Marinobacteraceae</taxon>
        <taxon>Marinobacter</taxon>
    </lineage>
</organism>
<dbReference type="RefSeq" id="WP_048384926.1">
    <property type="nucleotide sequence ID" value="NZ_CP011494.1"/>
</dbReference>
<dbReference type="EMBL" id="CP011494">
    <property type="protein sequence ID" value="AKO52226.1"/>
    <property type="molecule type" value="Genomic_DNA"/>
</dbReference>
<evidence type="ECO:0008006" key="3">
    <source>
        <dbReference type="Google" id="ProtNLM"/>
    </source>
</evidence>
<dbReference type="Pfam" id="PF04250">
    <property type="entry name" value="DUF429"/>
    <property type="match status" value="1"/>
</dbReference>
<sequence length="243" mass="25996">MAVIAGVDLAWQGNRNPTAIAVGNVADGAIAVTGVFENLHGFDAVASALDSIDSLHGVAIDGPLIIRNQSGQRPCERGVAVAYGARKASCHACNLTLFPASNGVLLGDHLHAAGFGHVAAPGQKWQLECYPHPALIEIFQLPERLFYKKGQVADKRQGQARLARLLLSLAQSERMTLIIGPLFLPYLDPQRIQSLRGAGLKHNEDVLDAIVCLYIAALYQAGNSERVFGCTEQGYIYVPQGAC</sequence>
<dbReference type="PIRSF" id="PIRSF018008">
    <property type="entry name" value="UCP018008"/>
    <property type="match status" value="1"/>
</dbReference>
<evidence type="ECO:0000313" key="2">
    <source>
        <dbReference type="Proteomes" id="UP000036406"/>
    </source>
</evidence>
<dbReference type="STRING" id="330734.ABA45_07120"/>
<name>A0A0H4HZV3_9GAMM</name>
<evidence type="ECO:0000313" key="1">
    <source>
        <dbReference type="EMBL" id="AKO52226.1"/>
    </source>
</evidence>
<dbReference type="Proteomes" id="UP000036406">
    <property type="component" value="Chromosome"/>
</dbReference>